<reference evidence="2 3" key="1">
    <citation type="submission" date="2019-12" db="EMBL/GenBank/DDBJ databases">
        <title>Deinococcus sp. HMF7620 Genome sequencing and assembly.</title>
        <authorList>
            <person name="Kang H."/>
            <person name="Kim H."/>
            <person name="Joh K."/>
        </authorList>
    </citation>
    <scope>NUCLEOTIDE SEQUENCE [LARGE SCALE GENOMIC DNA]</scope>
    <source>
        <strain evidence="2 3">HMF7620</strain>
    </source>
</reference>
<proteinExistence type="predicted"/>
<evidence type="ECO:0000313" key="2">
    <source>
        <dbReference type="EMBL" id="MVN85554.1"/>
    </source>
</evidence>
<protein>
    <recommendedName>
        <fullName evidence="4">Pilin A4 domain-containing protein</fullName>
    </recommendedName>
</protein>
<evidence type="ECO:0000313" key="3">
    <source>
        <dbReference type="Proteomes" id="UP000483286"/>
    </source>
</evidence>
<dbReference type="PROSITE" id="PS51257">
    <property type="entry name" value="PROKAR_LIPOPROTEIN"/>
    <property type="match status" value="1"/>
</dbReference>
<dbReference type="RefSeq" id="WP_157457564.1">
    <property type="nucleotide sequence ID" value="NZ_WQLB01000002.1"/>
</dbReference>
<evidence type="ECO:0008006" key="4">
    <source>
        <dbReference type="Google" id="ProtNLM"/>
    </source>
</evidence>
<sequence>MLKGWTFLALGALLCSCNNPIEAHNKRRDQQLMHDNALYYRRQCIEALERIRATSTPQVFAAALNGQGCQSPLLGDYALQDNLNRTVQGSVITLDLKRLSDYTLEVTGLNGQTYEYVDGGDAAAAAEQDGTFTETAPDVVSPDGDGGRVVDEATP</sequence>
<dbReference type="AlphaFoldDB" id="A0A7C9HPK3"/>
<organism evidence="2 3">
    <name type="scientific">Deinococcus arboris</name>
    <dbReference type="NCBI Taxonomy" id="2682977"/>
    <lineage>
        <taxon>Bacteria</taxon>
        <taxon>Thermotogati</taxon>
        <taxon>Deinococcota</taxon>
        <taxon>Deinococci</taxon>
        <taxon>Deinococcales</taxon>
        <taxon>Deinococcaceae</taxon>
        <taxon>Deinococcus</taxon>
    </lineage>
</organism>
<gene>
    <name evidence="2" type="ORF">GO986_02110</name>
</gene>
<name>A0A7C9HPK3_9DEIO</name>
<keyword evidence="3" id="KW-1185">Reference proteome</keyword>
<feature type="compositionally biased region" description="Basic and acidic residues" evidence="1">
    <location>
        <begin position="145"/>
        <end position="155"/>
    </location>
</feature>
<dbReference type="Proteomes" id="UP000483286">
    <property type="component" value="Unassembled WGS sequence"/>
</dbReference>
<feature type="region of interest" description="Disordered" evidence="1">
    <location>
        <begin position="128"/>
        <end position="155"/>
    </location>
</feature>
<comment type="caution">
    <text evidence="2">The sequence shown here is derived from an EMBL/GenBank/DDBJ whole genome shotgun (WGS) entry which is preliminary data.</text>
</comment>
<evidence type="ECO:0000256" key="1">
    <source>
        <dbReference type="SAM" id="MobiDB-lite"/>
    </source>
</evidence>
<dbReference type="EMBL" id="WQLB01000002">
    <property type="protein sequence ID" value="MVN85554.1"/>
    <property type="molecule type" value="Genomic_DNA"/>
</dbReference>
<accession>A0A7C9HPK3</accession>